<dbReference type="InterPro" id="IPR003591">
    <property type="entry name" value="Leu-rich_rpt_typical-subtyp"/>
</dbReference>
<feature type="compositionally biased region" description="Low complexity" evidence="10">
    <location>
        <begin position="401"/>
        <end position="415"/>
    </location>
</feature>
<dbReference type="InterPro" id="IPR036116">
    <property type="entry name" value="FN3_sf"/>
</dbReference>
<dbReference type="GO" id="GO:0005615">
    <property type="term" value="C:extracellular space"/>
    <property type="evidence" value="ECO:0000318"/>
    <property type="project" value="GO_Central"/>
</dbReference>
<dbReference type="SMART" id="SM00082">
    <property type="entry name" value="LRRCT"/>
    <property type="match status" value="1"/>
</dbReference>
<evidence type="ECO:0000313" key="14">
    <source>
        <dbReference type="Proteomes" id="UP000001554"/>
    </source>
</evidence>
<evidence type="ECO:0000256" key="11">
    <source>
        <dbReference type="SAM" id="Phobius"/>
    </source>
</evidence>
<evidence type="ECO:0000256" key="4">
    <source>
        <dbReference type="ARBA" id="ARBA00022692"/>
    </source>
</evidence>
<evidence type="ECO:0000256" key="5">
    <source>
        <dbReference type="ARBA" id="ARBA00022729"/>
    </source>
</evidence>
<evidence type="ECO:0000256" key="10">
    <source>
        <dbReference type="SAM" id="MobiDB-lite"/>
    </source>
</evidence>
<dbReference type="Gene3D" id="3.80.10.10">
    <property type="entry name" value="Ribonuclease Inhibitor"/>
    <property type="match status" value="3"/>
</dbReference>
<organism evidence="14 15">
    <name type="scientific">Branchiostoma floridae</name>
    <name type="common">Florida lancelet</name>
    <name type="synonym">Amphioxus</name>
    <dbReference type="NCBI Taxonomy" id="7739"/>
    <lineage>
        <taxon>Eukaryota</taxon>
        <taxon>Metazoa</taxon>
        <taxon>Chordata</taxon>
        <taxon>Cephalochordata</taxon>
        <taxon>Leptocardii</taxon>
        <taxon>Amphioxiformes</taxon>
        <taxon>Branchiostomatidae</taxon>
        <taxon>Branchiostoma</taxon>
    </lineage>
</organism>
<gene>
    <name evidence="15" type="primary">LOC118418860</name>
</gene>
<keyword evidence="5 12" id="KW-0732">Signal</keyword>
<feature type="region of interest" description="Disordered" evidence="10">
    <location>
        <begin position="667"/>
        <end position="726"/>
    </location>
</feature>
<dbReference type="OMA" id="QFLENTY"/>
<dbReference type="AlphaFoldDB" id="A0A9J7LDJ6"/>
<dbReference type="RefSeq" id="XP_035680846.1">
    <property type="nucleotide sequence ID" value="XM_035824953.1"/>
</dbReference>
<dbReference type="PROSITE" id="PS50853">
    <property type="entry name" value="FN3"/>
    <property type="match status" value="1"/>
</dbReference>
<dbReference type="PANTHER" id="PTHR24369">
    <property type="entry name" value="ANTIGEN BSP, PUTATIVE-RELATED"/>
    <property type="match status" value="1"/>
</dbReference>
<dbReference type="InterPro" id="IPR032675">
    <property type="entry name" value="LRR_dom_sf"/>
</dbReference>
<evidence type="ECO:0000256" key="9">
    <source>
        <dbReference type="ARBA" id="ARBA00023157"/>
    </source>
</evidence>
<evidence type="ECO:0000256" key="2">
    <source>
        <dbReference type="ARBA" id="ARBA00022475"/>
    </source>
</evidence>
<keyword evidence="6" id="KW-0677">Repeat</keyword>
<keyword evidence="9" id="KW-1015">Disulfide bond</keyword>
<dbReference type="InterPro" id="IPR050541">
    <property type="entry name" value="LRR_TM_domain-containing"/>
</dbReference>
<dbReference type="Gene3D" id="2.60.40.10">
    <property type="entry name" value="Immunoglobulins"/>
    <property type="match status" value="1"/>
</dbReference>
<dbReference type="PROSITE" id="PS51450">
    <property type="entry name" value="LRR"/>
    <property type="match status" value="2"/>
</dbReference>
<keyword evidence="3" id="KW-0433">Leucine-rich repeat</keyword>
<sequence>MFPKLAILLTLLALPWKLADAQSNACPKGCWCTGRTVYCNHQHLTAIPTNIPDNTTQLNLHANNLSVVPHDAFEQHDQLSLVYLHSNNIVAIEDGAFSGLTNLMYLYLSENKLTQLTAGTFGGLNNLVYLFLDNNFIGNMEGGTFSILTNLVFLHLRYNNLTALHNDTFKGPSRLNSLYLSGNCISSIAPGAFTGLQALRYLYLDNNCLTELPKASFEILSGLYRLELSSNPILTLPDESFKNMNLLKYLLMEDMALSKIENKAFVGLNDLKYVFLQNNNLVTLDPEVFRPLKRVQELELNNNQLEDLPPEGLAMMRDLTVLDVFNNSLQTLDSSVFPSLRYLHTLNLDKNPWNCTCQLRHFRQFLENTYVRAYLECASPADLADRELKTVTDDELGCPKSSSTPAATTSTAASTNPQTPRVTQAPLTTKERFVTGAVTKMKPPPKKTVSPPRTPERTTGPSRRPADADPPGDLPVPVTPPHSDCFMYTLFPSVANISSRSITLQWVSTFPNPDRFHIQYKPFGPRYKWRSLDVKPDVSQFVMTTLKPDTMYIFCVEVSLYGLRCSHIQRSQCVEDATRPAQPSQPAATRGGGGSDLAPILIGVAVAMVVFTGCTVIGIFWIRRRQNQFRRRKFEDTVSSAGSDTCSHGSYNVTCDPVNCDPADTPRPSGCSSVRDSMVESEIGTSPTDKDQLISDDDEEPKKMQDEIQPYFLPRTSSAPIADTFV</sequence>
<evidence type="ECO:0000256" key="6">
    <source>
        <dbReference type="ARBA" id="ARBA00022737"/>
    </source>
</evidence>
<dbReference type="InterPro" id="IPR000483">
    <property type="entry name" value="Cys-rich_flank_reg_C"/>
</dbReference>
<feature type="domain" description="Fibronectin type-III" evidence="13">
    <location>
        <begin position="488"/>
        <end position="581"/>
    </location>
</feature>
<dbReference type="InterPro" id="IPR001611">
    <property type="entry name" value="Leu-rich_rpt"/>
</dbReference>
<evidence type="ECO:0000313" key="15">
    <source>
        <dbReference type="RefSeq" id="XP_035680846.1"/>
    </source>
</evidence>
<keyword evidence="2" id="KW-1003">Cell membrane</keyword>
<dbReference type="CDD" id="cd00063">
    <property type="entry name" value="FN3"/>
    <property type="match status" value="1"/>
</dbReference>
<dbReference type="GO" id="GO:0005886">
    <property type="term" value="C:plasma membrane"/>
    <property type="evidence" value="ECO:0007669"/>
    <property type="project" value="UniProtKB-SubCell"/>
</dbReference>
<accession>A0A9J7LDJ6</accession>
<dbReference type="InterPro" id="IPR000372">
    <property type="entry name" value="LRRNT"/>
</dbReference>
<keyword evidence="8 11" id="KW-0472">Membrane</keyword>
<evidence type="ECO:0000256" key="3">
    <source>
        <dbReference type="ARBA" id="ARBA00022614"/>
    </source>
</evidence>
<comment type="subcellular location">
    <subcellularLocation>
        <location evidence="1">Cell membrane</location>
    </subcellularLocation>
</comment>
<dbReference type="SMART" id="SM00013">
    <property type="entry name" value="LRRNT"/>
    <property type="match status" value="1"/>
</dbReference>
<dbReference type="SUPFAM" id="SSF52058">
    <property type="entry name" value="L domain-like"/>
    <property type="match status" value="1"/>
</dbReference>
<dbReference type="KEGG" id="bfo:118418860"/>
<keyword evidence="14" id="KW-1185">Reference proteome</keyword>
<dbReference type="OrthoDB" id="2190652at2759"/>
<evidence type="ECO:0000259" key="13">
    <source>
        <dbReference type="PROSITE" id="PS50853"/>
    </source>
</evidence>
<dbReference type="InterPro" id="IPR003961">
    <property type="entry name" value="FN3_dom"/>
</dbReference>
<feature type="signal peptide" evidence="12">
    <location>
        <begin position="1"/>
        <end position="21"/>
    </location>
</feature>
<evidence type="ECO:0000256" key="1">
    <source>
        <dbReference type="ARBA" id="ARBA00004236"/>
    </source>
</evidence>
<keyword evidence="4 11" id="KW-0812">Transmembrane</keyword>
<dbReference type="PANTHER" id="PTHR24369:SF211">
    <property type="entry name" value="LEUCINE-RICH REPEAT-CONTAINING PROTEIN 15-LIKE"/>
    <property type="match status" value="1"/>
</dbReference>
<feature type="region of interest" description="Disordered" evidence="10">
    <location>
        <begin position="392"/>
        <end position="479"/>
    </location>
</feature>
<dbReference type="FunFam" id="3.80.10.10:FF:001438">
    <property type="entry name" value="Uncharacterized protein"/>
    <property type="match status" value="1"/>
</dbReference>
<dbReference type="FunFam" id="3.80.10.10:FF:001360">
    <property type="entry name" value="Uncharacterized protein"/>
    <property type="match status" value="1"/>
</dbReference>
<name>A0A9J7LDJ6_BRAFL</name>
<feature type="chain" id="PRO_5039941318" evidence="12">
    <location>
        <begin position="22"/>
        <end position="726"/>
    </location>
</feature>
<reference evidence="14" key="1">
    <citation type="journal article" date="2020" name="Nat. Ecol. Evol.">
        <title>Deeply conserved synteny resolves early events in vertebrate evolution.</title>
        <authorList>
            <person name="Simakov O."/>
            <person name="Marletaz F."/>
            <person name="Yue J.X."/>
            <person name="O'Connell B."/>
            <person name="Jenkins J."/>
            <person name="Brandt A."/>
            <person name="Calef R."/>
            <person name="Tung C.H."/>
            <person name="Huang T.K."/>
            <person name="Schmutz J."/>
            <person name="Satoh N."/>
            <person name="Yu J.K."/>
            <person name="Putnam N.H."/>
            <person name="Green R.E."/>
            <person name="Rokhsar D.S."/>
        </authorList>
    </citation>
    <scope>NUCLEOTIDE SEQUENCE [LARGE SCALE GENOMIC DNA]</scope>
    <source>
        <strain evidence="14">S238N-H82</strain>
    </source>
</reference>
<dbReference type="GeneID" id="118418860"/>
<proteinExistence type="predicted"/>
<dbReference type="SUPFAM" id="SSF49265">
    <property type="entry name" value="Fibronectin type III"/>
    <property type="match status" value="1"/>
</dbReference>
<evidence type="ECO:0000256" key="8">
    <source>
        <dbReference type="ARBA" id="ARBA00023136"/>
    </source>
</evidence>
<dbReference type="SMART" id="SM00369">
    <property type="entry name" value="LRR_TYP"/>
    <property type="match status" value="11"/>
</dbReference>
<feature type="compositionally biased region" description="Polar residues" evidence="10">
    <location>
        <begin position="416"/>
        <end position="427"/>
    </location>
</feature>
<protein>
    <submittedName>
        <fullName evidence="15">Leucine-rich repeat-containing protein 70-like</fullName>
    </submittedName>
</protein>
<evidence type="ECO:0000256" key="12">
    <source>
        <dbReference type="SAM" id="SignalP"/>
    </source>
</evidence>
<reference evidence="15" key="2">
    <citation type="submission" date="2025-08" db="UniProtKB">
        <authorList>
            <consortium name="RefSeq"/>
        </authorList>
    </citation>
    <scope>IDENTIFICATION</scope>
    <source>
        <strain evidence="15">S238N-H82</strain>
        <tissue evidence="15">Testes</tissue>
    </source>
</reference>
<feature type="transmembrane region" description="Helical" evidence="11">
    <location>
        <begin position="600"/>
        <end position="622"/>
    </location>
</feature>
<dbReference type="Pfam" id="PF13855">
    <property type="entry name" value="LRR_8"/>
    <property type="match status" value="3"/>
</dbReference>
<dbReference type="InterPro" id="IPR013783">
    <property type="entry name" value="Ig-like_fold"/>
</dbReference>
<keyword evidence="7 11" id="KW-1133">Transmembrane helix</keyword>
<evidence type="ECO:0000256" key="7">
    <source>
        <dbReference type="ARBA" id="ARBA00022989"/>
    </source>
</evidence>
<dbReference type="Proteomes" id="UP000001554">
    <property type="component" value="Chromosome 7"/>
</dbReference>